<keyword evidence="2" id="KW-1185">Reference proteome</keyword>
<evidence type="ECO:0000313" key="2">
    <source>
        <dbReference type="Proteomes" id="UP001595799"/>
    </source>
</evidence>
<proteinExistence type="predicted"/>
<dbReference type="PROSITE" id="PS51318">
    <property type="entry name" value="TAT"/>
    <property type="match status" value="1"/>
</dbReference>
<dbReference type="InterPro" id="IPR028082">
    <property type="entry name" value="Peripla_BP_I"/>
</dbReference>
<dbReference type="PANTHER" id="PTHR47628">
    <property type="match status" value="1"/>
</dbReference>
<name>A0ABV8UGP5_9PROT</name>
<dbReference type="InterPro" id="IPR006311">
    <property type="entry name" value="TAT_signal"/>
</dbReference>
<dbReference type="SUPFAM" id="SSF53822">
    <property type="entry name" value="Periplasmic binding protein-like I"/>
    <property type="match status" value="1"/>
</dbReference>
<protein>
    <submittedName>
        <fullName evidence="1">Substrate-binding protein</fullName>
    </submittedName>
</protein>
<accession>A0ABV8UGP5</accession>
<sequence>MASRNISRRTTLKGMAATGAAATTSFGFPAILKASDTVHIGFLTALSGLETILGEIQQNCFELAVEEINNNGGAGGREVVFTVEDDQTQTQATIDKARQLIFRDDVDVIIGLIASLEHEAARTVTSPAQKLLIYTTYYEGEVCDPYYVATGQVPNQQIDPMVPWLVENVGKRCYIVGSDYVWPRTSAKYIQEAFERAGGEIIDTEFFPFGIQDLGPVFERINETQPDMVWSMLAGADGGTMLNQYNSFEMEPQLVGQGFDDVYAKSYPELIKGVIANQSYFMSLDTPANKEFLKKYRQKYGDDIPVNGIGESTYAATWLYAKAVAKADSTETDKVLAALPEVEFEAPQGHVNISAKNNHMRCNSILARAGDNGSFDIIEDFGQIDPEIPGCDLT</sequence>
<dbReference type="Proteomes" id="UP001595799">
    <property type="component" value="Unassembled WGS sequence"/>
</dbReference>
<gene>
    <name evidence="1" type="ORF">ACFOW6_02260</name>
</gene>
<dbReference type="RefSeq" id="WP_382420699.1">
    <property type="nucleotide sequence ID" value="NZ_JBHSCW010000001.1"/>
</dbReference>
<reference evidence="2" key="1">
    <citation type="journal article" date="2019" name="Int. J. Syst. Evol. Microbiol.">
        <title>The Global Catalogue of Microorganisms (GCM) 10K type strain sequencing project: providing services to taxonomists for standard genome sequencing and annotation.</title>
        <authorList>
            <consortium name="The Broad Institute Genomics Platform"/>
            <consortium name="The Broad Institute Genome Sequencing Center for Infectious Disease"/>
            <person name="Wu L."/>
            <person name="Ma J."/>
        </authorList>
    </citation>
    <scope>NUCLEOTIDE SEQUENCE [LARGE SCALE GENOMIC DNA]</scope>
    <source>
        <strain evidence="2">CECT 8472</strain>
    </source>
</reference>
<dbReference type="Gene3D" id="3.40.50.2300">
    <property type="match status" value="2"/>
</dbReference>
<comment type="caution">
    <text evidence="1">The sequence shown here is derived from an EMBL/GenBank/DDBJ whole genome shotgun (WGS) entry which is preliminary data.</text>
</comment>
<evidence type="ECO:0000313" key="1">
    <source>
        <dbReference type="EMBL" id="MFC4350360.1"/>
    </source>
</evidence>
<organism evidence="1 2">
    <name type="scientific">Fodinicurvata halophila</name>
    <dbReference type="NCBI Taxonomy" id="1419723"/>
    <lineage>
        <taxon>Bacteria</taxon>
        <taxon>Pseudomonadati</taxon>
        <taxon>Pseudomonadota</taxon>
        <taxon>Alphaproteobacteria</taxon>
        <taxon>Rhodospirillales</taxon>
        <taxon>Rhodovibrionaceae</taxon>
        <taxon>Fodinicurvata</taxon>
    </lineage>
</organism>
<dbReference type="Pfam" id="PF13433">
    <property type="entry name" value="Peripla_BP_5"/>
    <property type="match status" value="1"/>
</dbReference>
<dbReference type="EMBL" id="JBHSCW010000001">
    <property type="protein sequence ID" value="MFC4350360.1"/>
    <property type="molecule type" value="Genomic_DNA"/>
</dbReference>
<dbReference type="CDD" id="cd06331">
    <property type="entry name" value="PBP1_AmiC-like"/>
    <property type="match status" value="1"/>
</dbReference>
<dbReference type="PANTHER" id="PTHR47628:SF1">
    <property type="entry name" value="ALIPHATIC AMIDASE EXPRESSION-REGULATING PROTEIN"/>
    <property type="match status" value="1"/>
</dbReference>